<reference evidence="10" key="2">
    <citation type="submission" date="2015-04" db="EMBL/GenBank/DDBJ databases">
        <authorList>
            <person name="Wilson R.K."/>
            <person name="Warren W."/>
            <person name="Dotson E."/>
            <person name="Oliveira P.L."/>
        </authorList>
    </citation>
    <scope>NUCLEOTIDE SEQUENCE</scope>
</reference>
<evidence type="ECO:0000256" key="1">
    <source>
        <dbReference type="ARBA" id="ARBA00009431"/>
    </source>
</evidence>
<dbReference type="PANTHER" id="PTHR11802:SF472">
    <property type="entry name" value="SERINE CARBOXYPEPTIDASE CPVL-RELATED"/>
    <property type="match status" value="1"/>
</dbReference>
<evidence type="ECO:0000256" key="6">
    <source>
        <dbReference type="ARBA" id="ARBA00023180"/>
    </source>
</evidence>
<dbReference type="SUPFAM" id="SSF53474">
    <property type="entry name" value="alpha/beta-Hydrolases"/>
    <property type="match status" value="1"/>
</dbReference>
<dbReference type="STRING" id="13249.R4G841"/>
<dbReference type="GO" id="GO:0004185">
    <property type="term" value="F:serine-type carboxypeptidase activity"/>
    <property type="evidence" value="ECO:0007669"/>
    <property type="project" value="InterPro"/>
</dbReference>
<dbReference type="GO" id="GO:0006508">
    <property type="term" value="P:proteolysis"/>
    <property type="evidence" value="ECO:0007669"/>
    <property type="project" value="UniProtKB-KW"/>
</dbReference>
<accession>R4G841</accession>
<keyword evidence="4 7" id="KW-0732">Signal</keyword>
<dbReference type="eggNOG" id="KOG1282">
    <property type="taxonomic scope" value="Eukaryota"/>
</dbReference>
<dbReference type="AlphaFoldDB" id="R4G841"/>
<keyword evidence="10" id="KW-1185">Reference proteome</keyword>
<reference evidence="8" key="1">
    <citation type="submission" date="2013-04" db="EMBL/GenBank/DDBJ databases">
        <title>An insight into the transcriptome of the digestive tract of the blood sucking bug, Rhodnius prolixus.</title>
        <authorList>
            <person name="Ribeiro J.M.C."/>
            <person name="Genta F.A."/>
            <person name="Sorgine M.H.F."/>
            <person name="Paiva-Silva G.O."/>
            <person name="Majerowicz D."/>
            <person name="Medeiros M."/>
            <person name="Koerich L."/>
            <person name="Terra W.R."/>
            <person name="Ferreira C."/>
            <person name="Pimentel A.C."/>
            <person name="Bisch P.M."/>
            <person name="Diniz M.M.P."/>
            <person name="Nascimento R."/>
            <person name="Salmon D."/>
            <person name="Silber A.M."/>
            <person name="Alves M."/>
            <person name="Oliveira M.F."/>
            <person name="Gondim K.C."/>
            <person name="Silva Neto M.A.C."/>
            <person name="Atella G.C."/>
            <person name="Araujo H."/>
            <person name="Dias F.S."/>
            <person name="Polycarpo C.R."/>
            <person name="Fampa P."/>
            <person name="Melo A.C."/>
            <person name="Tanaka A.S."/>
            <person name="Balczun C."/>
            <person name="Oliveira J.H.M."/>
            <person name="Goncalves R."/>
            <person name="Lazoski C."/>
            <person name="Pereira M.A."/>
            <person name="Rivera-Pomar R."/>
            <person name="Diambra L."/>
            <person name="Schaub G.A."/>
            <person name="Garcia E.S."/>
            <person name="Azambuja P."/>
            <person name="Braz G.R.C."/>
            <person name="Oliveira P.L."/>
        </authorList>
    </citation>
    <scope>NUCLEOTIDE SEQUENCE</scope>
</reference>
<protein>
    <submittedName>
        <fullName evidence="8 9">Putative serine carboxypeptidase</fullName>
    </submittedName>
</protein>
<dbReference type="EMBL" id="ACPB03018811">
    <property type="status" value="NOT_ANNOTATED_CDS"/>
    <property type="molecule type" value="Genomic_DNA"/>
</dbReference>
<dbReference type="Proteomes" id="UP000015103">
    <property type="component" value="Unassembled WGS sequence"/>
</dbReference>
<proteinExistence type="evidence at transcript level"/>
<dbReference type="VEuPathDB" id="VectorBase:RPRC013730"/>
<keyword evidence="5" id="KW-0378">Hydrolase</keyword>
<dbReference type="InterPro" id="IPR029058">
    <property type="entry name" value="AB_hydrolase_fold"/>
</dbReference>
<dbReference type="RefSeq" id="XP_073977712.1">
    <property type="nucleotide sequence ID" value="XM_074121611.1"/>
</dbReference>
<dbReference type="PANTHER" id="PTHR11802">
    <property type="entry name" value="SERINE PROTEASE FAMILY S10 SERINE CARBOXYPEPTIDASE"/>
    <property type="match status" value="1"/>
</dbReference>
<evidence type="ECO:0000313" key="9">
    <source>
        <dbReference type="EnsemblMetazoa" id="RPRC013730-PA"/>
    </source>
</evidence>
<keyword evidence="2 8" id="KW-0121">Carboxypeptidase</keyword>
<evidence type="ECO:0000256" key="4">
    <source>
        <dbReference type="ARBA" id="ARBA00022729"/>
    </source>
</evidence>
<evidence type="ECO:0000256" key="2">
    <source>
        <dbReference type="ARBA" id="ARBA00022645"/>
    </source>
</evidence>
<organism evidence="8">
    <name type="scientific">Rhodnius prolixus</name>
    <name type="common">Triatomid bug</name>
    <dbReference type="NCBI Taxonomy" id="13249"/>
    <lineage>
        <taxon>Eukaryota</taxon>
        <taxon>Metazoa</taxon>
        <taxon>Ecdysozoa</taxon>
        <taxon>Arthropoda</taxon>
        <taxon>Hexapoda</taxon>
        <taxon>Insecta</taxon>
        <taxon>Pterygota</taxon>
        <taxon>Neoptera</taxon>
        <taxon>Paraneoptera</taxon>
        <taxon>Hemiptera</taxon>
        <taxon>Heteroptera</taxon>
        <taxon>Panheteroptera</taxon>
        <taxon>Cimicomorpha</taxon>
        <taxon>Reduviidae</taxon>
        <taxon>Triatominae</taxon>
        <taxon>Rhodnius</taxon>
    </lineage>
</organism>
<keyword evidence="3" id="KW-0645">Protease</keyword>
<keyword evidence="6" id="KW-0325">Glycoprotein</keyword>
<name>R4G841_RHOPR</name>
<dbReference type="EnsemblMetazoa" id="RPRC013730-RA">
    <property type="protein sequence ID" value="RPRC013730-PA"/>
    <property type="gene ID" value="RPRC013730"/>
</dbReference>
<evidence type="ECO:0000256" key="3">
    <source>
        <dbReference type="ARBA" id="ARBA00022670"/>
    </source>
</evidence>
<dbReference type="Pfam" id="PF00450">
    <property type="entry name" value="Peptidase_S10"/>
    <property type="match status" value="1"/>
</dbReference>
<dbReference type="InterPro" id="IPR001563">
    <property type="entry name" value="Peptidase_S10"/>
</dbReference>
<evidence type="ECO:0000256" key="5">
    <source>
        <dbReference type="ARBA" id="ARBA00022801"/>
    </source>
</evidence>
<dbReference type="InParanoid" id="R4G841"/>
<evidence type="ECO:0000313" key="8">
    <source>
        <dbReference type="EMBL" id="JAA75878.1"/>
    </source>
</evidence>
<dbReference type="GeneID" id="141450803"/>
<feature type="signal peptide" evidence="7">
    <location>
        <begin position="1"/>
        <end position="22"/>
    </location>
</feature>
<dbReference type="HOGENOM" id="CLU_008523_10_1_1"/>
<reference evidence="9" key="3">
    <citation type="submission" date="2015-05" db="UniProtKB">
        <authorList>
            <consortium name="EnsemblMetazoa"/>
        </authorList>
    </citation>
    <scope>IDENTIFICATION</scope>
</reference>
<feature type="chain" id="PRO_5014108838" evidence="7">
    <location>
        <begin position="23"/>
        <end position="459"/>
    </location>
</feature>
<dbReference type="PRINTS" id="PR00724">
    <property type="entry name" value="CRBOXYPTASEC"/>
</dbReference>
<evidence type="ECO:0000313" key="10">
    <source>
        <dbReference type="Proteomes" id="UP000015103"/>
    </source>
</evidence>
<dbReference type="Gene3D" id="3.40.50.1820">
    <property type="entry name" value="alpha/beta hydrolase"/>
    <property type="match status" value="1"/>
</dbReference>
<dbReference type="OMA" id="AIANNMS"/>
<comment type="similarity">
    <text evidence="1">Belongs to the peptidase S10 family.</text>
</comment>
<sequence length="459" mass="52895">MLSAHLINVCAILAVFIVNSSAHKSYPMGSPRRDAGPGEPLFLTPYIENNNVERAKQAALVQPFLNNIISYSGFLTVNKEHNSNMYFWFFPAEVNHDKAPLIIWLQGGPGASGVYTVFDQFGPYIIDQSNQLKKREIYWSQIFNVIYVDSPIGTGFSFTDNDNGYSMNDAQIGENLYIFMKQFYQLFPEYKKNDFYISGNSYGGKFVVALAQTIDENEKSLRENEKINLKGLAISSGFVDPFTAMERSDIFYQLGLIDFNFKQELEKYIKNIQSLLTQRKFVEALDYNVNVMRKTLFQEIGFDNLFNIRYNTFYYPFGSIDNFVNSNRTRQKLHVGNISFNTSDKVSTTLRNDLMQSVKPWFENLVEKYRIMMHTGQLDLEIVYTTIVSFIRSLNWTGLEAYNQAERTKWNVDNELAGYMKTAGKLTDVLVRNAGHMSGLDQPKFIFELMKYFTNYSSS</sequence>
<dbReference type="EMBL" id="GAHY01001632">
    <property type="protein sequence ID" value="JAA75878.1"/>
    <property type="molecule type" value="mRNA"/>
</dbReference>
<evidence type="ECO:0000256" key="7">
    <source>
        <dbReference type="SAM" id="SignalP"/>
    </source>
</evidence>